<evidence type="ECO:0000313" key="2">
    <source>
        <dbReference type="Proteomes" id="UP000000763"/>
    </source>
</evidence>
<sequence>MRMRGLTRSSVVCHRAAAAPYCHTGVMSSPPSCQSGSGRVIDDLLAVCRPNSLQSRQTTASDAAAVLEGPVHRAVDTVADNEWERGNPNSPLLLLGHLGLPVGPVYLRLTE</sequence>
<dbReference type="Proteomes" id="UP000000763">
    <property type="component" value="Chromosome 10"/>
</dbReference>
<evidence type="ECO:0000313" key="1">
    <source>
        <dbReference type="EMBL" id="AAM74421.1"/>
    </source>
</evidence>
<reference evidence="2" key="2">
    <citation type="journal article" date="2008" name="Nucleic Acids Res.">
        <title>The rice annotation project database (RAP-DB): 2008 update.</title>
        <authorList>
            <consortium name="The rice annotation project (RAP)"/>
        </authorList>
    </citation>
    <scope>GENOME REANNOTATION</scope>
    <source>
        <strain evidence="2">cv. Nipponbare</strain>
    </source>
</reference>
<accession>Q8LM58</accession>
<protein>
    <submittedName>
        <fullName evidence="1">Uncharacterized protein</fullName>
    </submittedName>
</protein>
<dbReference type="EMBL" id="AC123594">
    <property type="protein sequence ID" value="AAM74421.1"/>
    <property type="molecule type" value="Genomic_DNA"/>
</dbReference>
<gene>
    <name evidence="1" type="primary">OSJNAb0078C13.4</name>
</gene>
<name>Q8LM58_ORYSJ</name>
<proteinExistence type="predicted"/>
<reference evidence="2" key="1">
    <citation type="journal article" date="2005" name="Nature">
        <title>The map-based sequence of the rice genome.</title>
        <authorList>
            <consortium name="International rice genome sequencing project (IRGSP)"/>
            <person name="Matsumoto T."/>
            <person name="Wu J."/>
            <person name="Kanamori H."/>
            <person name="Katayose Y."/>
            <person name="Fujisawa M."/>
            <person name="Namiki N."/>
            <person name="Mizuno H."/>
            <person name="Yamamoto K."/>
            <person name="Antonio B.A."/>
            <person name="Baba T."/>
            <person name="Sakata K."/>
            <person name="Nagamura Y."/>
            <person name="Aoki H."/>
            <person name="Arikawa K."/>
            <person name="Arita K."/>
            <person name="Bito T."/>
            <person name="Chiden Y."/>
            <person name="Fujitsuka N."/>
            <person name="Fukunaka R."/>
            <person name="Hamada M."/>
            <person name="Harada C."/>
            <person name="Hayashi A."/>
            <person name="Hijishita S."/>
            <person name="Honda M."/>
            <person name="Hosokawa S."/>
            <person name="Ichikawa Y."/>
            <person name="Idonuma A."/>
            <person name="Iijima M."/>
            <person name="Ikeda M."/>
            <person name="Ikeno M."/>
            <person name="Ito K."/>
            <person name="Ito S."/>
            <person name="Ito T."/>
            <person name="Ito Y."/>
            <person name="Ito Y."/>
            <person name="Iwabuchi A."/>
            <person name="Kamiya K."/>
            <person name="Karasawa W."/>
            <person name="Kurita K."/>
            <person name="Katagiri S."/>
            <person name="Kikuta A."/>
            <person name="Kobayashi H."/>
            <person name="Kobayashi N."/>
            <person name="Machita K."/>
            <person name="Maehara T."/>
            <person name="Masukawa M."/>
            <person name="Mizubayashi T."/>
            <person name="Mukai Y."/>
            <person name="Nagasaki H."/>
            <person name="Nagata Y."/>
            <person name="Naito S."/>
            <person name="Nakashima M."/>
            <person name="Nakama Y."/>
            <person name="Nakamichi Y."/>
            <person name="Nakamura M."/>
            <person name="Meguro A."/>
            <person name="Negishi M."/>
            <person name="Ohta I."/>
            <person name="Ohta T."/>
            <person name="Okamoto M."/>
            <person name="Ono N."/>
            <person name="Saji S."/>
            <person name="Sakaguchi M."/>
            <person name="Sakai K."/>
            <person name="Shibata M."/>
            <person name="Shimokawa T."/>
            <person name="Song J."/>
            <person name="Takazaki Y."/>
            <person name="Terasawa K."/>
            <person name="Tsugane M."/>
            <person name="Tsuji K."/>
            <person name="Ueda S."/>
            <person name="Waki K."/>
            <person name="Yamagata H."/>
            <person name="Yamamoto M."/>
            <person name="Yamamoto S."/>
            <person name="Yamane H."/>
            <person name="Yoshiki S."/>
            <person name="Yoshihara R."/>
            <person name="Yukawa K."/>
            <person name="Zhong H."/>
            <person name="Yano M."/>
            <person name="Yuan Q."/>
            <person name="Ouyang S."/>
            <person name="Liu J."/>
            <person name="Jones K.M."/>
            <person name="Gansberger K."/>
            <person name="Moffat K."/>
            <person name="Hill J."/>
            <person name="Bera J."/>
            <person name="Fadrosh D."/>
            <person name="Jin S."/>
            <person name="Johri S."/>
            <person name="Kim M."/>
            <person name="Overton L."/>
            <person name="Reardon M."/>
            <person name="Tsitrin T."/>
            <person name="Vuong H."/>
            <person name="Weaver B."/>
            <person name="Ciecko A."/>
            <person name="Tallon L."/>
            <person name="Jackson J."/>
            <person name="Pai G."/>
            <person name="Aken S.V."/>
            <person name="Utterback T."/>
            <person name="Reidmuller S."/>
            <person name="Feldblyum T."/>
            <person name="Hsiao J."/>
            <person name="Zismann V."/>
            <person name="Iobst S."/>
            <person name="de Vazeille A.R."/>
            <person name="Buell C.R."/>
            <person name="Ying K."/>
            <person name="Li Y."/>
            <person name="Lu T."/>
            <person name="Huang Y."/>
            <person name="Zhao Q."/>
            <person name="Feng Q."/>
            <person name="Zhang L."/>
            <person name="Zhu J."/>
            <person name="Weng Q."/>
            <person name="Mu J."/>
            <person name="Lu Y."/>
            <person name="Fan D."/>
            <person name="Liu Y."/>
            <person name="Guan J."/>
            <person name="Zhang Y."/>
            <person name="Yu S."/>
            <person name="Liu X."/>
            <person name="Zhang Y."/>
            <person name="Hong G."/>
            <person name="Han B."/>
            <person name="Choisne N."/>
            <person name="Demange N."/>
            <person name="Orjeda G."/>
            <person name="Samain S."/>
            <person name="Cattolico L."/>
            <person name="Pelletier E."/>
            <person name="Couloux A."/>
            <person name="Segurens B."/>
            <person name="Wincker P."/>
            <person name="D'Hont A."/>
            <person name="Scarpelli C."/>
            <person name="Weissenbach J."/>
            <person name="Salanoubat M."/>
            <person name="Quetier F."/>
            <person name="Yu Y."/>
            <person name="Kim H.R."/>
            <person name="Rambo T."/>
            <person name="Currie J."/>
            <person name="Collura K."/>
            <person name="Luo M."/>
            <person name="Yang T."/>
            <person name="Ammiraju J.S.S."/>
            <person name="Engler F."/>
            <person name="Soderlund C."/>
            <person name="Wing R.A."/>
            <person name="Palmer L.E."/>
            <person name="de la Bastide M."/>
            <person name="Spiegel L."/>
            <person name="Nascimento L."/>
            <person name="Zutavern T."/>
            <person name="O'Shaughnessy A."/>
            <person name="Dike S."/>
            <person name="Dedhia N."/>
            <person name="Preston R."/>
            <person name="Balija V."/>
            <person name="McCombie W.R."/>
            <person name="Chow T."/>
            <person name="Chen H."/>
            <person name="Chung M."/>
            <person name="Chen C."/>
            <person name="Shaw J."/>
            <person name="Wu H."/>
            <person name="Hsiao K."/>
            <person name="Chao Y."/>
            <person name="Chu M."/>
            <person name="Cheng C."/>
            <person name="Hour A."/>
            <person name="Lee P."/>
            <person name="Lin S."/>
            <person name="Lin Y."/>
            <person name="Liou J."/>
            <person name="Liu S."/>
            <person name="Hsing Y."/>
            <person name="Raghuvanshi S."/>
            <person name="Mohanty A."/>
            <person name="Bharti A.K."/>
            <person name="Gaur A."/>
            <person name="Gupta V."/>
            <person name="Kumar D."/>
            <person name="Ravi V."/>
            <person name="Vij S."/>
            <person name="Kapur A."/>
            <person name="Khurana P."/>
            <person name="Khurana P."/>
            <person name="Khurana J.P."/>
            <person name="Tyagi A.K."/>
            <person name="Gaikwad K."/>
            <person name="Singh A."/>
            <person name="Dalal V."/>
            <person name="Srivastava S."/>
            <person name="Dixit A."/>
            <person name="Pal A.K."/>
            <person name="Ghazi I.A."/>
            <person name="Yadav M."/>
            <person name="Pandit A."/>
            <person name="Bhargava A."/>
            <person name="Sureshbabu K."/>
            <person name="Batra K."/>
            <person name="Sharma T.R."/>
            <person name="Mohapatra T."/>
            <person name="Singh N.K."/>
            <person name="Messing J."/>
            <person name="Nelson A.B."/>
            <person name="Fuks G."/>
            <person name="Kavchok S."/>
            <person name="Keizer G."/>
            <person name="Linton E."/>
            <person name="Llaca V."/>
            <person name="Song R."/>
            <person name="Tanyolac B."/>
            <person name="Young S."/>
            <person name="Ho-Il K."/>
            <person name="Hahn J.H."/>
            <person name="Sangsakoo G."/>
            <person name="Vanavichit A."/>
            <person name="de Mattos Luiz.A.T."/>
            <person name="Zimmer P.D."/>
            <person name="Malone G."/>
            <person name="Dellagostin O."/>
            <person name="de Oliveira A.C."/>
            <person name="Bevan M."/>
            <person name="Bancroft I."/>
            <person name="Minx P."/>
            <person name="Cordum H."/>
            <person name="Wilson R."/>
            <person name="Cheng Z."/>
            <person name="Jin W."/>
            <person name="Jiang J."/>
            <person name="Leong S.A."/>
            <person name="Iwama H."/>
            <person name="Gojobori T."/>
            <person name="Itoh T."/>
            <person name="Niimura Y."/>
            <person name="Fujii Y."/>
            <person name="Habara T."/>
            <person name="Sakai H."/>
            <person name="Sato Y."/>
            <person name="Wilson G."/>
            <person name="Kumar K."/>
            <person name="McCouch S."/>
            <person name="Juretic N."/>
            <person name="Hoen D."/>
            <person name="Wright S."/>
            <person name="Bruskiewich R."/>
            <person name="Bureau T."/>
            <person name="Miyao A."/>
            <person name="Hirochika H."/>
            <person name="Nishikawa T."/>
            <person name="Kadowaki K."/>
            <person name="Sugiura M."/>
            <person name="Burr B."/>
            <person name="Sasaki T."/>
        </authorList>
    </citation>
    <scope>NUCLEOTIDE SEQUENCE [LARGE SCALE GENOMIC DNA]</scope>
    <source>
        <strain evidence="2">cv. Nipponbare</strain>
    </source>
</reference>
<organism evidence="1 2">
    <name type="scientific">Oryza sativa subsp. japonica</name>
    <name type="common">Rice</name>
    <dbReference type="NCBI Taxonomy" id="39947"/>
    <lineage>
        <taxon>Eukaryota</taxon>
        <taxon>Viridiplantae</taxon>
        <taxon>Streptophyta</taxon>
        <taxon>Embryophyta</taxon>
        <taxon>Tracheophyta</taxon>
        <taxon>Spermatophyta</taxon>
        <taxon>Magnoliopsida</taxon>
        <taxon>Liliopsida</taxon>
        <taxon>Poales</taxon>
        <taxon>Poaceae</taxon>
        <taxon>BOP clade</taxon>
        <taxon>Oryzoideae</taxon>
        <taxon>Oryzeae</taxon>
        <taxon>Oryzinae</taxon>
        <taxon>Oryza</taxon>
        <taxon>Oryza sativa</taxon>
    </lineage>
</organism>
<dbReference type="AlphaFoldDB" id="Q8LM58"/>